<dbReference type="EMBL" id="JAINUG010000102">
    <property type="protein sequence ID" value="KAJ8396940.1"/>
    <property type="molecule type" value="Genomic_DNA"/>
</dbReference>
<name>A0AAD7S6K2_9TELE</name>
<organism evidence="2 3">
    <name type="scientific">Aldrovandia affinis</name>
    <dbReference type="NCBI Taxonomy" id="143900"/>
    <lineage>
        <taxon>Eukaryota</taxon>
        <taxon>Metazoa</taxon>
        <taxon>Chordata</taxon>
        <taxon>Craniata</taxon>
        <taxon>Vertebrata</taxon>
        <taxon>Euteleostomi</taxon>
        <taxon>Actinopterygii</taxon>
        <taxon>Neopterygii</taxon>
        <taxon>Teleostei</taxon>
        <taxon>Notacanthiformes</taxon>
        <taxon>Halosauridae</taxon>
        <taxon>Aldrovandia</taxon>
    </lineage>
</organism>
<gene>
    <name evidence="2" type="ORF">AAFF_G00012630</name>
</gene>
<protein>
    <submittedName>
        <fullName evidence="2">Uncharacterized protein</fullName>
    </submittedName>
</protein>
<dbReference type="Proteomes" id="UP001221898">
    <property type="component" value="Unassembled WGS sequence"/>
</dbReference>
<sequence length="125" mass="12825">MCSECNAKPDFWEKFERDSGGRGLDCLSPQRRPVPDAVPQLCKNTLPAGDTGSPLNSAHSLGAGGHGHRSSGGDSGRGAVALMDGAAEAVNLSQSAVIAAVMDRLTTPVAPVPKVPGHPGTRKRS</sequence>
<accession>A0AAD7S6K2</accession>
<evidence type="ECO:0000313" key="2">
    <source>
        <dbReference type="EMBL" id="KAJ8396940.1"/>
    </source>
</evidence>
<evidence type="ECO:0000313" key="3">
    <source>
        <dbReference type="Proteomes" id="UP001221898"/>
    </source>
</evidence>
<reference evidence="2" key="1">
    <citation type="journal article" date="2023" name="Science">
        <title>Genome structures resolve the early diversification of teleost fishes.</title>
        <authorList>
            <person name="Parey E."/>
            <person name="Louis A."/>
            <person name="Montfort J."/>
            <person name="Bouchez O."/>
            <person name="Roques C."/>
            <person name="Iampietro C."/>
            <person name="Lluch J."/>
            <person name="Castinel A."/>
            <person name="Donnadieu C."/>
            <person name="Desvignes T."/>
            <person name="Floi Bucao C."/>
            <person name="Jouanno E."/>
            <person name="Wen M."/>
            <person name="Mejri S."/>
            <person name="Dirks R."/>
            <person name="Jansen H."/>
            <person name="Henkel C."/>
            <person name="Chen W.J."/>
            <person name="Zahm M."/>
            <person name="Cabau C."/>
            <person name="Klopp C."/>
            <person name="Thompson A.W."/>
            <person name="Robinson-Rechavi M."/>
            <person name="Braasch I."/>
            <person name="Lecointre G."/>
            <person name="Bobe J."/>
            <person name="Postlethwait J.H."/>
            <person name="Berthelot C."/>
            <person name="Roest Crollius H."/>
            <person name="Guiguen Y."/>
        </authorList>
    </citation>
    <scope>NUCLEOTIDE SEQUENCE</scope>
    <source>
        <strain evidence="2">NC1722</strain>
    </source>
</reference>
<dbReference type="AlphaFoldDB" id="A0AAD7S6K2"/>
<proteinExistence type="predicted"/>
<feature type="region of interest" description="Disordered" evidence="1">
    <location>
        <begin position="28"/>
        <end position="79"/>
    </location>
</feature>
<keyword evidence="3" id="KW-1185">Reference proteome</keyword>
<evidence type="ECO:0000256" key="1">
    <source>
        <dbReference type="SAM" id="MobiDB-lite"/>
    </source>
</evidence>
<comment type="caution">
    <text evidence="2">The sequence shown here is derived from an EMBL/GenBank/DDBJ whole genome shotgun (WGS) entry which is preliminary data.</text>
</comment>